<evidence type="ECO:0000313" key="3">
    <source>
        <dbReference type="EMBL" id="MBB5218660.1"/>
    </source>
</evidence>
<name>A0A840SD56_9SPIR</name>
<reference evidence="3 4" key="1">
    <citation type="submission" date="2020-08" db="EMBL/GenBank/DDBJ databases">
        <title>Genomic Encyclopedia of Type Strains, Phase IV (KMG-IV): sequencing the most valuable type-strain genomes for metagenomic binning, comparative biology and taxonomic classification.</title>
        <authorList>
            <person name="Goeker M."/>
        </authorList>
    </citation>
    <scope>NUCLEOTIDE SEQUENCE [LARGE SCALE GENOMIC DNA]</scope>
    <source>
        <strain evidence="3 4">DSM 103679</strain>
    </source>
</reference>
<dbReference type="AlphaFoldDB" id="A0A840SD56"/>
<sequence>MKKLTLTLIFVFASAFASFAQEESQDLSAISINRSELENTAEQAVQFENFGGPYAIIETAAAIKGIGENLGRIVARDIFSQGVIEPLAKYTLIHAVNPNDTEKLSADILVLNENAGVDHINNLRRILSGYLEQAYGYSEEESATLSVFITVYNAVYRGNMNNFTEKYNDVVLQYLSPEKAGLSTNWEEWKGNSQIVIPLGTLSETVSSVDTTTISDDNVIEALRTTEDKGIEDREQLTEIKQKEAAAASENAKQSQKEAAQQKKDGNKEQAQASAQKSSEQQKIADRKTEEIKKEKAEIEKDKKELAAEVPADYLTGLFISDEKKGFYQLVTVDSSTGKIIRKSPVSQIRSKAVYIVDSVTITNLENEVKTYPQLYMAVCGTNDKHSAVRLCLIDTEKLELQKQSEEILSESAELILTRAGFITVVQDGKNYRIALYDKNLSVTARSQETVKEKTPLNMTQKGLLVTAENGSPLLLDPKTLSSLWNKGNTNVHNAGNEK</sequence>
<organism evidence="3 4">
    <name type="scientific">Treponema rectale</name>
    <dbReference type="NCBI Taxonomy" id="744512"/>
    <lineage>
        <taxon>Bacteria</taxon>
        <taxon>Pseudomonadati</taxon>
        <taxon>Spirochaetota</taxon>
        <taxon>Spirochaetia</taxon>
        <taxon>Spirochaetales</taxon>
        <taxon>Treponemataceae</taxon>
        <taxon>Treponema</taxon>
    </lineage>
</organism>
<gene>
    <name evidence="3" type="ORF">HNP77_001029</name>
</gene>
<evidence type="ECO:0000256" key="2">
    <source>
        <dbReference type="SAM" id="SignalP"/>
    </source>
</evidence>
<dbReference type="RefSeq" id="WP_184652108.1">
    <property type="nucleotide sequence ID" value="NZ_JACHFR010000002.1"/>
</dbReference>
<keyword evidence="4" id="KW-1185">Reference proteome</keyword>
<accession>A0A840SD56</accession>
<dbReference type="Pfam" id="PF05262">
    <property type="entry name" value="Borrelia_P83"/>
    <property type="match status" value="1"/>
</dbReference>
<evidence type="ECO:0000256" key="1">
    <source>
        <dbReference type="SAM" id="MobiDB-lite"/>
    </source>
</evidence>
<feature type="compositionally biased region" description="Low complexity" evidence="1">
    <location>
        <begin position="269"/>
        <end position="282"/>
    </location>
</feature>
<feature type="chain" id="PRO_5032560185" evidence="2">
    <location>
        <begin position="21"/>
        <end position="499"/>
    </location>
</feature>
<dbReference type="InterPro" id="IPR007926">
    <property type="entry name" value="Borrelia_P83"/>
</dbReference>
<keyword evidence="3" id="KW-0282">Flagellum</keyword>
<proteinExistence type="predicted"/>
<keyword evidence="3" id="KW-0969">Cilium</keyword>
<feature type="region of interest" description="Disordered" evidence="1">
    <location>
        <begin position="245"/>
        <end position="289"/>
    </location>
</feature>
<keyword evidence="2" id="KW-0732">Signal</keyword>
<dbReference type="EMBL" id="JACHFR010000002">
    <property type="protein sequence ID" value="MBB5218660.1"/>
    <property type="molecule type" value="Genomic_DNA"/>
</dbReference>
<protein>
    <submittedName>
        <fullName evidence="3">Flagellar motor protein MotB</fullName>
    </submittedName>
</protein>
<keyword evidence="3" id="KW-0966">Cell projection</keyword>
<evidence type="ECO:0000313" key="4">
    <source>
        <dbReference type="Proteomes" id="UP000578697"/>
    </source>
</evidence>
<comment type="caution">
    <text evidence="3">The sequence shown here is derived from an EMBL/GenBank/DDBJ whole genome shotgun (WGS) entry which is preliminary data.</text>
</comment>
<dbReference type="Proteomes" id="UP000578697">
    <property type="component" value="Unassembled WGS sequence"/>
</dbReference>
<feature type="signal peptide" evidence="2">
    <location>
        <begin position="1"/>
        <end position="20"/>
    </location>
</feature>